<dbReference type="HAMAP" id="MF_01810">
    <property type="entry name" value="YidC_type1"/>
    <property type="match status" value="1"/>
</dbReference>
<dbReference type="EMBL" id="FWZT01000023">
    <property type="protein sequence ID" value="SMF66701.1"/>
    <property type="molecule type" value="Genomic_DNA"/>
</dbReference>
<evidence type="ECO:0000256" key="12">
    <source>
        <dbReference type="ARBA" id="ARBA00033342"/>
    </source>
</evidence>
<dbReference type="CDD" id="cd20070">
    <property type="entry name" value="5TM_YidC_Alb3"/>
    <property type="match status" value="1"/>
</dbReference>
<evidence type="ECO:0000256" key="11">
    <source>
        <dbReference type="ARBA" id="ARBA00033245"/>
    </source>
</evidence>
<feature type="transmembrane region" description="Helical" evidence="13">
    <location>
        <begin position="6"/>
        <end position="24"/>
    </location>
</feature>
<dbReference type="PRINTS" id="PR01900">
    <property type="entry name" value="YIDCPROTEIN"/>
</dbReference>
<dbReference type="GO" id="GO:0032977">
    <property type="term" value="F:membrane insertase activity"/>
    <property type="evidence" value="ECO:0007669"/>
    <property type="project" value="InterPro"/>
</dbReference>
<evidence type="ECO:0000256" key="6">
    <source>
        <dbReference type="ARBA" id="ARBA00022692"/>
    </source>
</evidence>
<evidence type="ECO:0000256" key="1">
    <source>
        <dbReference type="ARBA" id="ARBA00004429"/>
    </source>
</evidence>
<evidence type="ECO:0000256" key="7">
    <source>
        <dbReference type="ARBA" id="ARBA00022927"/>
    </source>
</evidence>
<dbReference type="Pfam" id="PF02096">
    <property type="entry name" value="60KD_IMP"/>
    <property type="match status" value="1"/>
</dbReference>
<dbReference type="PANTHER" id="PTHR12428:SF65">
    <property type="entry name" value="CYTOCHROME C OXIDASE ASSEMBLY PROTEIN COX18, MITOCHONDRIAL"/>
    <property type="match status" value="1"/>
</dbReference>
<dbReference type="PANTHER" id="PTHR12428">
    <property type="entry name" value="OXA1"/>
    <property type="match status" value="1"/>
</dbReference>
<dbReference type="GO" id="GO:0005886">
    <property type="term" value="C:plasma membrane"/>
    <property type="evidence" value="ECO:0007669"/>
    <property type="project" value="UniProtKB-SubCell"/>
</dbReference>
<evidence type="ECO:0000259" key="15">
    <source>
        <dbReference type="Pfam" id="PF02096"/>
    </source>
</evidence>
<evidence type="ECO:0000256" key="8">
    <source>
        <dbReference type="ARBA" id="ARBA00022989"/>
    </source>
</evidence>
<dbReference type="PRINTS" id="PR00701">
    <property type="entry name" value="60KDINNERMP"/>
</dbReference>
<protein>
    <recommendedName>
        <fullName evidence="3 13">Membrane protein insertase YidC</fullName>
    </recommendedName>
    <alternativeName>
        <fullName evidence="12 13">Foldase YidC</fullName>
    </alternativeName>
    <alternativeName>
        <fullName evidence="11 13">Membrane integrase YidC</fullName>
    </alternativeName>
    <alternativeName>
        <fullName evidence="13">Membrane protein YidC</fullName>
    </alternativeName>
</protein>
<evidence type="ECO:0000256" key="4">
    <source>
        <dbReference type="ARBA" id="ARBA00022448"/>
    </source>
</evidence>
<evidence type="ECO:0000256" key="9">
    <source>
        <dbReference type="ARBA" id="ARBA00023136"/>
    </source>
</evidence>
<sequence length="567" mass="64212">MNMDRRTIIVIIATMFSFVAYNYYMQQKYPDYFSGRMAENIKEDMSPEERAELDALNEQLREAKSAEKAGETSPQEGVATSSEPAAIGEPQVERLSPEDLRIETENRVFIFDQDSTLLSVKLKNYRQEQKSDALVELLDNPMMVQGSLDPVGRRPQKGYSAVRDGQTISFSKQQDKFLVEQKFVVPESGYGLDLAVTFTNTSDSRADLTSSLLVLQNVYLPQESGGFGPAAFMAQNKAFIYGLDGSREEEIAKDYCEDSDGMVFGEALNQERLDFIGFDLHYFLAVLSPDTKMNFVMNRMSPPSEAAICPISLVAYQKQGLVEPNQSITLNFKGYFGPKDVELLEKEDPKFTNTVRFGWFSILAKPLLLAVKWFYSLVHNYGIAIIIVTVILKILFFPLTKAAAVSMKKMQKLNPEMTKLREKYKDDPQRQQKELMAFMAKHKVNPAKGCLPILPQIPVFIAFYNVLSQAIELRHAPFFGWIHDLASADPYYITPILLGVGMFVQQKLTPNPSMDKNQEKIMLMMPLIFTVMMLSLPAGMVLYMIANTAVSIAQQQWLNRRLDKQFG</sequence>
<comment type="function">
    <text evidence="13">Required for the insertion and/or proper folding and/or complex formation of integral membrane proteins into the membrane. Involved in integration of membrane proteins that insert both dependently and independently of the Sec translocase complex, as well as at least some lipoproteins. Aids folding of multispanning membrane proteins.</text>
</comment>
<feature type="domain" description="Membrane insertase YidC N-terminal" evidence="16">
    <location>
        <begin position="113"/>
        <end position="368"/>
    </location>
</feature>
<dbReference type="CDD" id="cd19961">
    <property type="entry name" value="EcYidC-like_peri"/>
    <property type="match status" value="1"/>
</dbReference>
<keyword evidence="5 13" id="KW-1003">Cell membrane</keyword>
<dbReference type="Gene3D" id="2.70.98.90">
    <property type="match status" value="1"/>
</dbReference>
<evidence type="ECO:0000256" key="13">
    <source>
        <dbReference type="HAMAP-Rule" id="MF_01810"/>
    </source>
</evidence>
<keyword evidence="10 13" id="KW-0143">Chaperone</keyword>
<feature type="domain" description="Membrane insertase YidC/Oxa/ALB C-terminal" evidence="15">
    <location>
        <begin position="381"/>
        <end position="560"/>
    </location>
</feature>
<dbReference type="GO" id="GO:0051205">
    <property type="term" value="P:protein insertion into membrane"/>
    <property type="evidence" value="ECO:0007669"/>
    <property type="project" value="TreeGrafter"/>
</dbReference>
<dbReference type="InterPro" id="IPR019998">
    <property type="entry name" value="Membr_insert_YidC"/>
</dbReference>
<evidence type="ECO:0000256" key="2">
    <source>
        <dbReference type="ARBA" id="ARBA00010527"/>
    </source>
</evidence>
<dbReference type="NCBIfam" id="TIGR03593">
    <property type="entry name" value="yidC_nterm"/>
    <property type="match status" value="1"/>
</dbReference>
<evidence type="ECO:0000313" key="17">
    <source>
        <dbReference type="EMBL" id="SMF66701.1"/>
    </source>
</evidence>
<comment type="similarity">
    <text evidence="2 13">Belongs to the OXA1/ALB3/YidC family. Type 1 subfamily.</text>
</comment>
<feature type="transmembrane region" description="Helical" evidence="13">
    <location>
        <begin position="381"/>
        <end position="400"/>
    </location>
</feature>
<evidence type="ECO:0000256" key="5">
    <source>
        <dbReference type="ARBA" id="ARBA00022475"/>
    </source>
</evidence>
<name>A0A1Y6CJL7_9BACT</name>
<dbReference type="Proteomes" id="UP000192907">
    <property type="component" value="Unassembled WGS sequence"/>
</dbReference>
<keyword evidence="18" id="KW-1185">Reference proteome</keyword>
<dbReference type="RefSeq" id="WP_132323647.1">
    <property type="nucleotide sequence ID" value="NZ_FWZT01000023.1"/>
</dbReference>
<dbReference type="InterPro" id="IPR047196">
    <property type="entry name" value="YidC_ALB_C"/>
</dbReference>
<reference evidence="18" key="1">
    <citation type="submission" date="2017-04" db="EMBL/GenBank/DDBJ databases">
        <authorList>
            <person name="Varghese N."/>
            <person name="Submissions S."/>
        </authorList>
    </citation>
    <scope>NUCLEOTIDE SEQUENCE [LARGE SCALE GENOMIC DNA]</scope>
    <source>
        <strain evidence="18">RKEM611</strain>
    </source>
</reference>
<keyword evidence="9 13" id="KW-0472">Membrane</keyword>
<feature type="region of interest" description="Disordered" evidence="14">
    <location>
        <begin position="62"/>
        <end position="98"/>
    </location>
</feature>
<comment type="subcellular location">
    <subcellularLocation>
        <location evidence="1">Cell inner membrane</location>
        <topology evidence="1">Multi-pass membrane protein</topology>
    </subcellularLocation>
    <subcellularLocation>
        <location evidence="13">Cell membrane</location>
        <topology evidence="13">Multi-pass membrane protein</topology>
    </subcellularLocation>
</comment>
<keyword evidence="6 13" id="KW-0812">Transmembrane</keyword>
<dbReference type="InterPro" id="IPR028055">
    <property type="entry name" value="YidC/Oxa/ALB_C"/>
</dbReference>
<dbReference type="InterPro" id="IPR038221">
    <property type="entry name" value="YidC_periplasmic_sf"/>
</dbReference>
<feature type="compositionally biased region" description="Polar residues" evidence="14">
    <location>
        <begin position="72"/>
        <end position="83"/>
    </location>
</feature>
<proteinExistence type="inferred from homology"/>
<evidence type="ECO:0000313" key="18">
    <source>
        <dbReference type="Proteomes" id="UP000192907"/>
    </source>
</evidence>
<keyword evidence="7 13" id="KW-0653">Protein transport</keyword>
<evidence type="ECO:0000256" key="3">
    <source>
        <dbReference type="ARBA" id="ARBA00015325"/>
    </source>
</evidence>
<keyword evidence="8 13" id="KW-1133">Transmembrane helix</keyword>
<evidence type="ECO:0000256" key="14">
    <source>
        <dbReference type="SAM" id="MobiDB-lite"/>
    </source>
</evidence>
<accession>A0A1Y6CJL7</accession>
<dbReference type="Pfam" id="PF14849">
    <property type="entry name" value="YidC_periplas"/>
    <property type="match status" value="1"/>
</dbReference>
<keyword evidence="4 13" id="KW-0813">Transport</keyword>
<dbReference type="InterPro" id="IPR028053">
    <property type="entry name" value="Membr_insert_YidC_N"/>
</dbReference>
<feature type="transmembrane region" description="Helical" evidence="13">
    <location>
        <begin position="521"/>
        <end position="546"/>
    </location>
</feature>
<dbReference type="OrthoDB" id="5287735at2"/>
<feature type="transmembrane region" description="Helical" evidence="13">
    <location>
        <begin position="449"/>
        <end position="471"/>
    </location>
</feature>
<evidence type="ECO:0000256" key="10">
    <source>
        <dbReference type="ARBA" id="ARBA00023186"/>
    </source>
</evidence>
<organism evidence="17 18">
    <name type="scientific">Pseudobacteriovorax antillogorgiicola</name>
    <dbReference type="NCBI Taxonomy" id="1513793"/>
    <lineage>
        <taxon>Bacteria</taxon>
        <taxon>Pseudomonadati</taxon>
        <taxon>Bdellovibrionota</taxon>
        <taxon>Oligoflexia</taxon>
        <taxon>Oligoflexales</taxon>
        <taxon>Pseudobacteriovoracaceae</taxon>
        <taxon>Pseudobacteriovorax</taxon>
    </lineage>
</organism>
<comment type="subunit">
    <text evidence="13">Interacts with the Sec translocase complex via SecD. Specifically interacts with transmembrane segments of nascent integral membrane proteins during membrane integration.</text>
</comment>
<dbReference type="GO" id="GO:0015031">
    <property type="term" value="P:protein transport"/>
    <property type="evidence" value="ECO:0007669"/>
    <property type="project" value="UniProtKB-KW"/>
</dbReference>
<gene>
    <name evidence="13" type="primary">yidC</name>
    <name evidence="17" type="ORF">SAMN06296036_12358</name>
</gene>
<dbReference type="AlphaFoldDB" id="A0A1Y6CJL7"/>
<dbReference type="InterPro" id="IPR001708">
    <property type="entry name" value="YidC/ALB3/OXA1/COX18"/>
</dbReference>
<dbReference type="STRING" id="1513793.SAMN06296036_12358"/>
<evidence type="ECO:0000259" key="16">
    <source>
        <dbReference type="Pfam" id="PF14849"/>
    </source>
</evidence>
<dbReference type="NCBIfam" id="TIGR03592">
    <property type="entry name" value="yidC_oxa1_cterm"/>
    <property type="match status" value="1"/>
</dbReference>